<dbReference type="VEuPathDB" id="FungiDB:RhiirFUN_004503"/>
<reference evidence="3 4" key="2">
    <citation type="submission" date="2017-09" db="EMBL/GenBank/DDBJ databases">
        <title>Extensive intraspecific genome diversity in a model arbuscular mycorrhizal fungus.</title>
        <authorList>
            <person name="Chen E.C."/>
            <person name="Morin E."/>
            <person name="Beaudet D."/>
            <person name="Noel J."/>
            <person name="Ndikumana S."/>
            <person name="Charron P."/>
            <person name="St-Onge C."/>
            <person name="Giorgi J."/>
            <person name="Grigoriev I.V."/>
            <person name="Roux C."/>
            <person name="Martin F.M."/>
            <person name="Corradi N."/>
        </authorList>
    </citation>
    <scope>NUCLEOTIDE SEQUENCE [LARGE SCALE GENOMIC DNA]</scope>
    <source>
        <strain evidence="3 4">A5</strain>
    </source>
</reference>
<dbReference type="AlphaFoldDB" id="A0A2N0NYB6"/>
<dbReference type="VEuPathDB" id="FungiDB:RhiirA1_466366"/>
<organism evidence="3 4">
    <name type="scientific">Rhizophagus irregularis</name>
    <dbReference type="NCBI Taxonomy" id="588596"/>
    <lineage>
        <taxon>Eukaryota</taxon>
        <taxon>Fungi</taxon>
        <taxon>Fungi incertae sedis</taxon>
        <taxon>Mucoromycota</taxon>
        <taxon>Glomeromycotina</taxon>
        <taxon>Glomeromycetes</taxon>
        <taxon>Glomerales</taxon>
        <taxon>Glomeraceae</taxon>
        <taxon>Rhizophagus</taxon>
    </lineage>
</organism>
<name>A0A2N0NYB6_9GLOM</name>
<accession>A0A2N0NYB6</accession>
<evidence type="ECO:0000313" key="3">
    <source>
        <dbReference type="EMBL" id="PKB99562.1"/>
    </source>
</evidence>
<sequence>MPKVKFQHTSYSIEQKKIVVAYTTQVGRHFEIDKTMVRCWIKASETWTSEINDKNMRVGSGQKAFYSEAEKKLYNWVLNQRKKELAVTFVTIRISINKILDRADIVALYGDLTTEFKATTGWLNTFMKRHNLIRR</sequence>
<evidence type="ECO:0000256" key="1">
    <source>
        <dbReference type="ARBA" id="ARBA00023125"/>
    </source>
</evidence>
<keyword evidence="1" id="KW-0238">DNA-binding</keyword>
<evidence type="ECO:0000259" key="2">
    <source>
        <dbReference type="PROSITE" id="PS51253"/>
    </source>
</evidence>
<feature type="domain" description="HTH CENPB-type" evidence="2">
    <location>
        <begin position="57"/>
        <end position="135"/>
    </location>
</feature>
<dbReference type="InterPro" id="IPR009057">
    <property type="entry name" value="Homeodomain-like_sf"/>
</dbReference>
<reference evidence="3 4" key="1">
    <citation type="submission" date="2016-04" db="EMBL/GenBank/DDBJ databases">
        <title>Genome analyses suggest a sexual origin of heterokaryosis in a supposedly ancient asexual fungus.</title>
        <authorList>
            <person name="Ropars J."/>
            <person name="Sedzielewska K."/>
            <person name="Noel J."/>
            <person name="Charron P."/>
            <person name="Farinelli L."/>
            <person name="Marton T."/>
            <person name="Kruger M."/>
            <person name="Pelin A."/>
            <person name="Brachmann A."/>
            <person name="Corradi N."/>
        </authorList>
    </citation>
    <scope>NUCLEOTIDE SEQUENCE [LARGE SCALE GENOMIC DNA]</scope>
    <source>
        <strain evidence="3 4">A5</strain>
    </source>
</reference>
<gene>
    <name evidence="3" type="ORF">RhiirA5_429498</name>
</gene>
<dbReference type="Pfam" id="PF03221">
    <property type="entry name" value="HTH_Tnp_Tc5"/>
    <property type="match status" value="1"/>
</dbReference>
<dbReference type="GO" id="GO:0003677">
    <property type="term" value="F:DNA binding"/>
    <property type="evidence" value="ECO:0007669"/>
    <property type="project" value="UniProtKB-KW"/>
</dbReference>
<dbReference type="OrthoDB" id="2371194at2759"/>
<proteinExistence type="predicted"/>
<dbReference type="VEuPathDB" id="FungiDB:FUN_024262"/>
<comment type="caution">
    <text evidence="3">The sequence shown here is derived from an EMBL/GenBank/DDBJ whole genome shotgun (WGS) entry which is preliminary data.</text>
</comment>
<dbReference type="SUPFAM" id="SSF46689">
    <property type="entry name" value="Homeodomain-like"/>
    <property type="match status" value="1"/>
</dbReference>
<dbReference type="InterPro" id="IPR006600">
    <property type="entry name" value="HTH_CenpB_DNA-bd_dom"/>
</dbReference>
<dbReference type="Gene3D" id="1.10.10.60">
    <property type="entry name" value="Homeodomain-like"/>
    <property type="match status" value="1"/>
</dbReference>
<evidence type="ECO:0000313" key="4">
    <source>
        <dbReference type="Proteomes" id="UP000232722"/>
    </source>
</evidence>
<protein>
    <recommendedName>
        <fullName evidence="2">HTH CENPB-type domain-containing protein</fullName>
    </recommendedName>
</protein>
<dbReference type="PROSITE" id="PS51253">
    <property type="entry name" value="HTH_CENPB"/>
    <property type="match status" value="1"/>
</dbReference>
<dbReference type="EMBL" id="LLXJ01002144">
    <property type="protein sequence ID" value="PKB99562.1"/>
    <property type="molecule type" value="Genomic_DNA"/>
</dbReference>
<dbReference type="Proteomes" id="UP000232722">
    <property type="component" value="Unassembled WGS sequence"/>
</dbReference>